<evidence type="ECO:0000313" key="2">
    <source>
        <dbReference type="Proteomes" id="UP001607303"/>
    </source>
</evidence>
<keyword evidence="2" id="KW-1185">Reference proteome</keyword>
<sequence>MESKRQFKSVMKLSYQGAERRRRSFTVCVGINQIWKSIIPIFPSGPPPFTRKRIDLSHVNNNGMCVGWGGGLLVVVMVNGDGGDGVGLGREDFETREEDENHQRVLLVAIIMTRIGGIQQNSISISISSSRSCSIGKGGYTAYIQRVQGQPNLKPVRAYHLQQIIRARVTACLLAYCSVIINCGSIRTLSSS</sequence>
<evidence type="ECO:0000313" key="1">
    <source>
        <dbReference type="EMBL" id="KAL2741784.1"/>
    </source>
</evidence>
<gene>
    <name evidence="1" type="ORF">V1477_009413</name>
</gene>
<protein>
    <submittedName>
        <fullName evidence="1">Uncharacterized protein</fullName>
    </submittedName>
</protein>
<organism evidence="1 2">
    <name type="scientific">Vespula maculifrons</name>
    <name type="common">Eastern yellow jacket</name>
    <name type="synonym">Wasp</name>
    <dbReference type="NCBI Taxonomy" id="7453"/>
    <lineage>
        <taxon>Eukaryota</taxon>
        <taxon>Metazoa</taxon>
        <taxon>Ecdysozoa</taxon>
        <taxon>Arthropoda</taxon>
        <taxon>Hexapoda</taxon>
        <taxon>Insecta</taxon>
        <taxon>Pterygota</taxon>
        <taxon>Neoptera</taxon>
        <taxon>Endopterygota</taxon>
        <taxon>Hymenoptera</taxon>
        <taxon>Apocrita</taxon>
        <taxon>Aculeata</taxon>
        <taxon>Vespoidea</taxon>
        <taxon>Vespidae</taxon>
        <taxon>Vespinae</taxon>
        <taxon>Vespula</taxon>
    </lineage>
</organism>
<proteinExistence type="predicted"/>
<dbReference type="Proteomes" id="UP001607303">
    <property type="component" value="Unassembled WGS sequence"/>
</dbReference>
<feature type="non-terminal residue" evidence="1">
    <location>
        <position position="192"/>
    </location>
</feature>
<reference evidence="1 2" key="1">
    <citation type="journal article" date="2024" name="Ann. Entomol. Soc. Am.">
        <title>Genomic analyses of the southern and eastern yellowjacket wasps (Hymenoptera: Vespidae) reveal evolutionary signatures of social life.</title>
        <authorList>
            <person name="Catto M.A."/>
            <person name="Caine P.B."/>
            <person name="Orr S.E."/>
            <person name="Hunt B.G."/>
            <person name="Goodisman M.A.D."/>
        </authorList>
    </citation>
    <scope>NUCLEOTIDE SEQUENCE [LARGE SCALE GENOMIC DNA]</scope>
    <source>
        <strain evidence="1">232</strain>
        <tissue evidence="1">Head and thorax</tissue>
    </source>
</reference>
<comment type="caution">
    <text evidence="1">The sequence shown here is derived from an EMBL/GenBank/DDBJ whole genome shotgun (WGS) entry which is preliminary data.</text>
</comment>
<dbReference type="AlphaFoldDB" id="A0ABD2C9Y7"/>
<name>A0ABD2C9Y7_VESMC</name>
<accession>A0ABD2C9Y7</accession>
<dbReference type="EMBL" id="JAYRBN010000058">
    <property type="protein sequence ID" value="KAL2741784.1"/>
    <property type="molecule type" value="Genomic_DNA"/>
</dbReference>